<accession>A0A5R9EY61</accession>
<keyword evidence="4" id="KW-1185">Reference proteome</keyword>
<dbReference type="CDD" id="cd02883">
    <property type="entry name" value="NUDIX_Hydrolase"/>
    <property type="match status" value="1"/>
</dbReference>
<sequence>MNKTIYVDWGGHNIKLTWLPSFFITDSQKVTSVHGYCFHEGKILLSYIKDRGYNFPGGHVEKGETPEQAFIREALEEGYVTGEICYLGAIEVSHEENPHFDPDGKYPVIGYQAFYRMDVTECRPFLREYEASTRIWVEPKEIPYVMDDHELALSVLKEALKKTDPLKSATVAKKSF</sequence>
<dbReference type="InterPro" id="IPR000086">
    <property type="entry name" value="NUDIX_hydrolase_dom"/>
</dbReference>
<dbReference type="PANTHER" id="PTHR43736:SF1">
    <property type="entry name" value="DIHYDRONEOPTERIN TRIPHOSPHATE DIPHOSPHATASE"/>
    <property type="match status" value="1"/>
</dbReference>
<comment type="caution">
    <text evidence="3">The sequence shown here is derived from an EMBL/GenBank/DDBJ whole genome shotgun (WGS) entry which is preliminary data.</text>
</comment>
<comment type="similarity">
    <text evidence="1">Belongs to the Nudix hydrolase family.</text>
</comment>
<dbReference type="Gene3D" id="3.90.79.10">
    <property type="entry name" value="Nucleoside Triphosphate Pyrophosphohydrolase"/>
    <property type="match status" value="1"/>
</dbReference>
<dbReference type="OrthoDB" id="9804442at2"/>
<proteinExistence type="inferred from homology"/>
<evidence type="ECO:0000313" key="3">
    <source>
        <dbReference type="EMBL" id="TLS36047.1"/>
    </source>
</evidence>
<dbReference type="PROSITE" id="PS51462">
    <property type="entry name" value="NUDIX"/>
    <property type="match status" value="1"/>
</dbReference>
<evidence type="ECO:0000256" key="1">
    <source>
        <dbReference type="ARBA" id="ARBA00005582"/>
    </source>
</evidence>
<evidence type="ECO:0000259" key="2">
    <source>
        <dbReference type="PROSITE" id="PS51462"/>
    </source>
</evidence>
<dbReference type="Proteomes" id="UP000308230">
    <property type="component" value="Unassembled WGS sequence"/>
</dbReference>
<dbReference type="Pfam" id="PF00293">
    <property type="entry name" value="NUDIX"/>
    <property type="match status" value="1"/>
</dbReference>
<dbReference type="PANTHER" id="PTHR43736">
    <property type="entry name" value="ADP-RIBOSE PYROPHOSPHATASE"/>
    <property type="match status" value="1"/>
</dbReference>
<dbReference type="InterPro" id="IPR015797">
    <property type="entry name" value="NUDIX_hydrolase-like_dom_sf"/>
</dbReference>
<protein>
    <submittedName>
        <fullName evidence="3">NUDIX domain-containing protein</fullName>
    </submittedName>
</protein>
<gene>
    <name evidence="3" type="ORF">FCL54_16785</name>
</gene>
<feature type="domain" description="Nudix hydrolase" evidence="2">
    <location>
        <begin position="28"/>
        <end position="159"/>
    </location>
</feature>
<dbReference type="SUPFAM" id="SSF55811">
    <property type="entry name" value="Nudix"/>
    <property type="match status" value="1"/>
</dbReference>
<reference evidence="3 4" key="1">
    <citation type="submission" date="2019-04" db="EMBL/GenBank/DDBJ databases">
        <title>Bacillus caeni sp. nov., a bacterium isolated from mangrove sediment.</title>
        <authorList>
            <person name="Huang H."/>
            <person name="Mo K."/>
            <person name="Hu Y."/>
        </authorList>
    </citation>
    <scope>NUCLEOTIDE SEQUENCE [LARGE SCALE GENOMIC DNA]</scope>
    <source>
        <strain evidence="3 4">HB172195</strain>
    </source>
</reference>
<dbReference type="RefSeq" id="WP_138127905.1">
    <property type="nucleotide sequence ID" value="NZ_SWLG01000013.1"/>
</dbReference>
<dbReference type="EMBL" id="SWLG01000013">
    <property type="protein sequence ID" value="TLS36047.1"/>
    <property type="molecule type" value="Genomic_DNA"/>
</dbReference>
<dbReference type="AlphaFoldDB" id="A0A5R9EY61"/>
<organism evidence="3 4">
    <name type="scientific">Exobacillus caeni</name>
    <dbReference type="NCBI Taxonomy" id="2574798"/>
    <lineage>
        <taxon>Bacteria</taxon>
        <taxon>Bacillati</taxon>
        <taxon>Bacillota</taxon>
        <taxon>Bacilli</taxon>
        <taxon>Bacillales</taxon>
        <taxon>Guptibacillaceae</taxon>
        <taxon>Exobacillus</taxon>
    </lineage>
</organism>
<evidence type="ECO:0000313" key="4">
    <source>
        <dbReference type="Proteomes" id="UP000308230"/>
    </source>
</evidence>
<name>A0A5R9EY61_9BACL</name>